<evidence type="ECO:0000313" key="3">
    <source>
        <dbReference type="EMBL" id="KAB6418256.1"/>
    </source>
</evidence>
<dbReference type="AlphaFoldDB" id="A0A6I0XND2"/>
<dbReference type="EMBL" id="WDCG01000045">
    <property type="protein sequence ID" value="KAB6417141.1"/>
    <property type="molecule type" value="Genomic_DNA"/>
</dbReference>
<gene>
    <name evidence="3" type="ORF">GAZ26_23195</name>
    <name evidence="2" type="ORF">GAZ26_24745</name>
    <name evidence="1" type="ORF">GAZ26_25865</name>
</gene>
<feature type="non-terminal residue" evidence="2">
    <location>
        <position position="1"/>
    </location>
</feature>
<protein>
    <submittedName>
        <fullName evidence="2">ISAs1 family transposase</fullName>
    </submittedName>
</protein>
<organism evidence="2 4">
    <name type="scientific">Bacteroides xylanisolvens</name>
    <dbReference type="NCBI Taxonomy" id="371601"/>
    <lineage>
        <taxon>Bacteria</taxon>
        <taxon>Pseudomonadati</taxon>
        <taxon>Bacteroidota</taxon>
        <taxon>Bacteroidia</taxon>
        <taxon>Bacteroidales</taxon>
        <taxon>Bacteroidaceae</taxon>
        <taxon>Bacteroides</taxon>
    </lineage>
</organism>
<reference evidence="2 4" key="1">
    <citation type="journal article" date="2019" name="Nat. Med.">
        <title>A library of human gut bacterial isolates paired with longitudinal multiomics data enables mechanistic microbiome research.</title>
        <authorList>
            <person name="Poyet M."/>
            <person name="Groussin M."/>
            <person name="Gibbons S.M."/>
            <person name="Avila-Pacheco J."/>
            <person name="Jiang X."/>
            <person name="Kearney S.M."/>
            <person name="Perrotta A.R."/>
            <person name="Berdy B."/>
            <person name="Zhao S."/>
            <person name="Lieberman T.D."/>
            <person name="Swanson P.K."/>
            <person name="Smith M."/>
            <person name="Roesemann S."/>
            <person name="Alexander J.E."/>
            <person name="Rich S.A."/>
            <person name="Livny J."/>
            <person name="Vlamakis H."/>
            <person name="Clish C."/>
            <person name="Bullock K."/>
            <person name="Deik A."/>
            <person name="Scott J."/>
            <person name="Pierce K.A."/>
            <person name="Xavier R.J."/>
            <person name="Alm E.J."/>
        </authorList>
    </citation>
    <scope>NUCLEOTIDE SEQUENCE [LARGE SCALE GENOMIC DNA]</scope>
    <source>
        <strain evidence="2 4">BIOML-A7</strain>
    </source>
</reference>
<dbReference type="EMBL" id="WDCG01000036">
    <property type="protein sequence ID" value="KAB6418256.1"/>
    <property type="molecule type" value="Genomic_DNA"/>
</dbReference>
<name>A0A6I0XND2_9BACE</name>
<evidence type="ECO:0000313" key="1">
    <source>
        <dbReference type="EMBL" id="KAB6416639.1"/>
    </source>
</evidence>
<sequence>MALTILKNYQDEDKKTSVNRKRKKAGWSDEYLANLINNFIKAF</sequence>
<dbReference type="EMBL" id="WDCG01000054">
    <property type="protein sequence ID" value="KAB6416639.1"/>
    <property type="molecule type" value="Genomic_DNA"/>
</dbReference>
<dbReference type="Proteomes" id="UP000471447">
    <property type="component" value="Unassembled WGS sequence"/>
</dbReference>
<evidence type="ECO:0000313" key="4">
    <source>
        <dbReference type="Proteomes" id="UP000471447"/>
    </source>
</evidence>
<proteinExistence type="predicted"/>
<evidence type="ECO:0000313" key="2">
    <source>
        <dbReference type="EMBL" id="KAB6417141.1"/>
    </source>
</evidence>
<accession>A0A6I0XND2</accession>
<comment type="caution">
    <text evidence="2">The sequence shown here is derived from an EMBL/GenBank/DDBJ whole genome shotgun (WGS) entry which is preliminary data.</text>
</comment>